<dbReference type="OrthoDB" id="5296884at2"/>
<evidence type="ECO:0000313" key="1">
    <source>
        <dbReference type="EMBL" id="TFZ06230.1"/>
    </source>
</evidence>
<accession>A0A4Z0C6Y3</accession>
<dbReference type="SMART" id="SM00855">
    <property type="entry name" value="PGAM"/>
    <property type="match status" value="1"/>
</dbReference>
<dbReference type="Gene3D" id="3.40.50.1240">
    <property type="entry name" value="Phosphoglycerate mutase-like"/>
    <property type="match status" value="1"/>
</dbReference>
<name>A0A4Z0C6Y3_9BURK</name>
<comment type="caution">
    <text evidence="1">The sequence shown here is derived from an EMBL/GenBank/DDBJ whole genome shotgun (WGS) entry which is preliminary data.</text>
</comment>
<protein>
    <submittedName>
        <fullName evidence="1">Histidine phosphatase family protein</fullName>
    </submittedName>
</protein>
<dbReference type="InterPro" id="IPR029033">
    <property type="entry name" value="His_PPase_superfam"/>
</dbReference>
<dbReference type="SUPFAM" id="SSF53254">
    <property type="entry name" value="Phosphoglycerate mutase-like"/>
    <property type="match status" value="1"/>
</dbReference>
<organism evidence="1 2">
    <name type="scientific">Ramlibacter henchirensis</name>
    <dbReference type="NCBI Taxonomy" id="204072"/>
    <lineage>
        <taxon>Bacteria</taxon>
        <taxon>Pseudomonadati</taxon>
        <taxon>Pseudomonadota</taxon>
        <taxon>Betaproteobacteria</taxon>
        <taxon>Burkholderiales</taxon>
        <taxon>Comamonadaceae</taxon>
        <taxon>Ramlibacter</taxon>
    </lineage>
</organism>
<dbReference type="GO" id="GO:0005737">
    <property type="term" value="C:cytoplasm"/>
    <property type="evidence" value="ECO:0007669"/>
    <property type="project" value="TreeGrafter"/>
</dbReference>
<reference evidence="1 2" key="1">
    <citation type="submission" date="2019-03" db="EMBL/GenBank/DDBJ databases">
        <title>Ramlibacter henchirensis DSM 14656, whole genome shotgun sequence.</title>
        <authorList>
            <person name="Zhang X."/>
            <person name="Feng G."/>
            <person name="Zhu H."/>
        </authorList>
    </citation>
    <scope>NUCLEOTIDE SEQUENCE [LARGE SCALE GENOMIC DNA]</scope>
    <source>
        <strain evidence="1 2">DSM 14656</strain>
    </source>
</reference>
<dbReference type="AlphaFoldDB" id="A0A4Z0C6Y3"/>
<dbReference type="Pfam" id="PF00300">
    <property type="entry name" value="His_Phos_1"/>
    <property type="match status" value="1"/>
</dbReference>
<dbReference type="Proteomes" id="UP000298180">
    <property type="component" value="Unassembled WGS sequence"/>
</dbReference>
<dbReference type="PANTHER" id="PTHR48100">
    <property type="entry name" value="BROAD-SPECIFICITY PHOSPHATASE YOR283W-RELATED"/>
    <property type="match status" value="1"/>
</dbReference>
<dbReference type="RefSeq" id="WP_135262317.1">
    <property type="nucleotide sequence ID" value="NZ_SMLM01000001.1"/>
</dbReference>
<dbReference type="CDD" id="cd07067">
    <property type="entry name" value="HP_PGM_like"/>
    <property type="match status" value="1"/>
</dbReference>
<dbReference type="EMBL" id="SMLM01000001">
    <property type="protein sequence ID" value="TFZ06230.1"/>
    <property type="molecule type" value="Genomic_DNA"/>
</dbReference>
<dbReference type="PANTHER" id="PTHR48100:SF2">
    <property type="entry name" value="CONSERVED PROTEIN"/>
    <property type="match status" value="1"/>
</dbReference>
<sequence>MSTFLLVRHGAHDWLGRGVPGRLPGVSLNALGWLQAESLVERLQGRDIAAIYSSPQPRAQETVAPLAGRRKLPIRVLEAFDEVDFGEWTGRDFDWLARQDAERWRQWCLHRSKAQPPGGEAFEQVRKRAVSALHELGLRYPDGAVLIASHGDVIKAVIATTLQMSLDDLECFDIEPASVSVLQIGAGWQKVKLVNGPG</sequence>
<dbReference type="InterPro" id="IPR050275">
    <property type="entry name" value="PGM_Phosphatase"/>
</dbReference>
<gene>
    <name evidence="1" type="ORF">EZ313_06180</name>
</gene>
<dbReference type="InterPro" id="IPR013078">
    <property type="entry name" value="His_Pase_superF_clade-1"/>
</dbReference>
<keyword evidence="2" id="KW-1185">Reference proteome</keyword>
<dbReference type="GO" id="GO:0016791">
    <property type="term" value="F:phosphatase activity"/>
    <property type="evidence" value="ECO:0007669"/>
    <property type="project" value="TreeGrafter"/>
</dbReference>
<proteinExistence type="predicted"/>
<evidence type="ECO:0000313" key="2">
    <source>
        <dbReference type="Proteomes" id="UP000298180"/>
    </source>
</evidence>